<dbReference type="InterPro" id="IPR044021">
    <property type="entry name" value="CrtO"/>
</dbReference>
<evidence type="ECO:0000256" key="9">
    <source>
        <dbReference type="ARBA" id="ARBA00023588"/>
    </source>
</evidence>
<evidence type="ECO:0000256" key="6">
    <source>
        <dbReference type="ARBA" id="ARBA00022989"/>
    </source>
</evidence>
<evidence type="ECO:0000256" key="5">
    <source>
        <dbReference type="ARBA" id="ARBA00022729"/>
    </source>
</evidence>
<comment type="function">
    <text evidence="12">Catalyzes the acylation of glycosyl-4,4'-diaponeurosporenoate, i.e. the esterification of glucose at the C6'' position with the carboxyl group of the C(15) fatty acid 12-methyltetradecanoic acid, to yield staphyloxanthin. This is the last step in the biosynthesis of this orange pigment, present in most staphylococci strains.</text>
</comment>
<keyword evidence="15" id="KW-1185">Reference proteome</keyword>
<dbReference type="RefSeq" id="WP_301856887.1">
    <property type="nucleotide sequence ID" value="NZ_JAUJWU010000003.1"/>
</dbReference>
<evidence type="ECO:0000256" key="7">
    <source>
        <dbReference type="ARBA" id="ARBA00023136"/>
    </source>
</evidence>
<comment type="caution">
    <text evidence="14">The sequence shown here is derived from an EMBL/GenBank/DDBJ whole genome shotgun (WGS) entry which is preliminary data.</text>
</comment>
<proteinExistence type="inferred from homology"/>
<evidence type="ECO:0000256" key="8">
    <source>
        <dbReference type="ARBA" id="ARBA00023315"/>
    </source>
</evidence>
<evidence type="ECO:0000256" key="1">
    <source>
        <dbReference type="ARBA" id="ARBA00004162"/>
    </source>
</evidence>
<sequence length="174" mass="20676">MPLIELPIGWLVLADAAAWTFFQLVISYGATRIPFHWFVRHDWLFRPLRFERNGELWQQFFRIKGWKGHLPDGSMFFPSAYNKQALHGHDSLSLAEFVVESRRAELTHWLVMLPAPLFWLWNPAGAFWMNVAYAFFFNIPFIITQRYNRPRLERLIIQKQNKSQALPDSRILKS</sequence>
<comment type="similarity">
    <text evidence="10">Belongs to the acyltransferase CrtO family.</text>
</comment>
<evidence type="ECO:0000256" key="10">
    <source>
        <dbReference type="ARBA" id="ARBA00023603"/>
    </source>
</evidence>
<evidence type="ECO:0000313" key="15">
    <source>
        <dbReference type="Proteomes" id="UP001172142"/>
    </source>
</evidence>
<feature type="transmembrane region" description="Helical" evidence="13">
    <location>
        <begin position="127"/>
        <end position="144"/>
    </location>
</feature>
<evidence type="ECO:0000256" key="12">
    <source>
        <dbReference type="ARBA" id="ARBA00025324"/>
    </source>
</evidence>
<protein>
    <recommendedName>
        <fullName evidence="11">Glycosyl-4,4'-diaponeurosporenoate acyltransferase</fullName>
    </recommendedName>
</protein>
<evidence type="ECO:0000256" key="13">
    <source>
        <dbReference type="SAM" id="Phobius"/>
    </source>
</evidence>
<gene>
    <name evidence="14" type="ORF">QWY13_12500</name>
</gene>
<name>A0ABT8NF52_9BACL</name>
<keyword evidence="7 13" id="KW-0472">Membrane</keyword>
<keyword evidence="5" id="KW-0732">Signal</keyword>
<accession>A0ABT8NF52</accession>
<keyword evidence="2" id="KW-1003">Cell membrane</keyword>
<keyword evidence="6 13" id="KW-1133">Transmembrane helix</keyword>
<dbReference type="Proteomes" id="UP001172142">
    <property type="component" value="Unassembled WGS sequence"/>
</dbReference>
<dbReference type="Pfam" id="PF18927">
    <property type="entry name" value="CrtO"/>
    <property type="match status" value="1"/>
</dbReference>
<keyword evidence="3" id="KW-0808">Transferase</keyword>
<comment type="pathway">
    <text evidence="9">Carotenoid biosynthesis; staphyloxanthin biosynthesis; staphyloxanthin from farnesyl diphosphate: step 5/5.</text>
</comment>
<evidence type="ECO:0000256" key="3">
    <source>
        <dbReference type="ARBA" id="ARBA00022679"/>
    </source>
</evidence>
<evidence type="ECO:0000256" key="2">
    <source>
        <dbReference type="ARBA" id="ARBA00022475"/>
    </source>
</evidence>
<keyword evidence="8 14" id="KW-0012">Acyltransferase</keyword>
<dbReference type="GO" id="GO:0016746">
    <property type="term" value="F:acyltransferase activity"/>
    <property type="evidence" value="ECO:0007669"/>
    <property type="project" value="UniProtKB-KW"/>
</dbReference>
<comment type="subcellular location">
    <subcellularLocation>
        <location evidence="1">Cell membrane</location>
        <topology evidence="1">Single-pass membrane protein</topology>
    </subcellularLocation>
</comment>
<evidence type="ECO:0000256" key="4">
    <source>
        <dbReference type="ARBA" id="ARBA00022692"/>
    </source>
</evidence>
<evidence type="ECO:0000313" key="14">
    <source>
        <dbReference type="EMBL" id="MDN7246307.1"/>
    </source>
</evidence>
<organism evidence="14 15">
    <name type="scientific">Planococcus shenhongbingii</name>
    <dbReference type="NCBI Taxonomy" id="3058398"/>
    <lineage>
        <taxon>Bacteria</taxon>
        <taxon>Bacillati</taxon>
        <taxon>Bacillota</taxon>
        <taxon>Bacilli</taxon>
        <taxon>Bacillales</taxon>
        <taxon>Caryophanaceae</taxon>
        <taxon>Planococcus</taxon>
    </lineage>
</organism>
<evidence type="ECO:0000256" key="11">
    <source>
        <dbReference type="ARBA" id="ARBA00023667"/>
    </source>
</evidence>
<feature type="transmembrane region" description="Helical" evidence="13">
    <location>
        <begin position="6"/>
        <end position="30"/>
    </location>
</feature>
<dbReference type="EMBL" id="JAUJWU010000003">
    <property type="protein sequence ID" value="MDN7246307.1"/>
    <property type="molecule type" value="Genomic_DNA"/>
</dbReference>
<keyword evidence="4 13" id="KW-0812">Transmembrane</keyword>
<reference evidence="14 15" key="1">
    <citation type="submission" date="2023-07" db="EMBL/GenBank/DDBJ databases">
        <title>Novel species in genus Planococcus.</title>
        <authorList>
            <person name="Ning S."/>
        </authorList>
    </citation>
    <scope>NUCLEOTIDE SEQUENCE [LARGE SCALE GENOMIC DNA]</scope>
    <source>
        <strain evidence="14 15">N017</strain>
    </source>
</reference>